<evidence type="ECO:0000256" key="3">
    <source>
        <dbReference type="PROSITE-ProRule" id="PRU00221"/>
    </source>
</evidence>
<dbReference type="InterPro" id="IPR001680">
    <property type="entry name" value="WD40_rpt"/>
</dbReference>
<dbReference type="Gene3D" id="2.130.10.10">
    <property type="entry name" value="YVTN repeat-like/Quinoprotein amine dehydrogenase"/>
    <property type="match status" value="1"/>
</dbReference>
<feature type="repeat" description="WD" evidence="3">
    <location>
        <begin position="589"/>
        <end position="630"/>
    </location>
</feature>
<dbReference type="AlphaFoldDB" id="A0A0F3GKP2"/>
<dbReference type="Gene3D" id="2.160.20.80">
    <property type="entry name" value="E3 ubiquitin-protein ligase SopA"/>
    <property type="match status" value="1"/>
</dbReference>
<dbReference type="Gene3D" id="3.40.50.300">
    <property type="entry name" value="P-loop containing nucleotide triphosphate hydrolases"/>
    <property type="match status" value="1"/>
</dbReference>
<dbReference type="InterPro" id="IPR019775">
    <property type="entry name" value="WD40_repeat_CS"/>
</dbReference>
<dbReference type="InterPro" id="IPR007111">
    <property type="entry name" value="NACHT_NTPase"/>
</dbReference>
<dbReference type="PRINTS" id="PR00320">
    <property type="entry name" value="GPROTEINBRPT"/>
</dbReference>
<dbReference type="Pfam" id="PF05729">
    <property type="entry name" value="NACHT"/>
    <property type="match status" value="1"/>
</dbReference>
<keyword evidence="6" id="KW-1185">Reference proteome</keyword>
<evidence type="ECO:0000313" key="5">
    <source>
        <dbReference type="EMBL" id="KJU82397.1"/>
    </source>
</evidence>
<evidence type="ECO:0000256" key="2">
    <source>
        <dbReference type="ARBA" id="ARBA00022737"/>
    </source>
</evidence>
<dbReference type="SUPFAM" id="SSF50978">
    <property type="entry name" value="WD40 repeat-like"/>
    <property type="match status" value="1"/>
</dbReference>
<dbReference type="PANTHER" id="PTHR22847">
    <property type="entry name" value="WD40 REPEAT PROTEIN"/>
    <property type="match status" value="1"/>
</dbReference>
<dbReference type="InterPro" id="IPR027417">
    <property type="entry name" value="P-loop_NTPase"/>
</dbReference>
<dbReference type="InterPro" id="IPR020472">
    <property type="entry name" value="WD40_PAC1"/>
</dbReference>
<dbReference type="Proteomes" id="UP000033423">
    <property type="component" value="Unassembled WGS sequence"/>
</dbReference>
<feature type="repeat" description="WD" evidence="3">
    <location>
        <begin position="547"/>
        <end position="588"/>
    </location>
</feature>
<keyword evidence="1 3" id="KW-0853">WD repeat</keyword>
<dbReference type="CDD" id="cd00200">
    <property type="entry name" value="WD40"/>
    <property type="match status" value="1"/>
</dbReference>
<gene>
    <name evidence="5" type="ORF">MBAV_005410</name>
</gene>
<reference evidence="5 6" key="1">
    <citation type="submission" date="2015-02" db="EMBL/GenBank/DDBJ databases">
        <title>Single-cell genomics of uncultivated deep-branching MTB reveals a conserved set of magnetosome genes.</title>
        <authorList>
            <person name="Kolinko S."/>
            <person name="Richter M."/>
            <person name="Glockner F.O."/>
            <person name="Brachmann A."/>
            <person name="Schuler D."/>
        </authorList>
    </citation>
    <scope>NUCLEOTIDE SEQUENCE [LARGE SCALE GENOMIC DNA]</scope>
    <source>
        <strain evidence="5">TM-1</strain>
    </source>
</reference>
<name>A0A0F3GKP2_9BACT</name>
<dbReference type="Pfam" id="PF00805">
    <property type="entry name" value="Pentapeptide"/>
    <property type="match status" value="1"/>
</dbReference>
<evidence type="ECO:0000259" key="4">
    <source>
        <dbReference type="Pfam" id="PF05729"/>
    </source>
</evidence>
<feature type="domain" description="NACHT" evidence="4">
    <location>
        <begin position="48"/>
        <end position="207"/>
    </location>
</feature>
<comment type="caution">
    <text evidence="5">The sequence shown here is derived from an EMBL/GenBank/DDBJ whole genome shotgun (WGS) entry which is preliminary data.</text>
</comment>
<organism evidence="5 6">
    <name type="scientific">Candidatus Magnetobacterium bavaricum</name>
    <dbReference type="NCBI Taxonomy" id="29290"/>
    <lineage>
        <taxon>Bacteria</taxon>
        <taxon>Pseudomonadati</taxon>
        <taxon>Nitrospirota</taxon>
        <taxon>Thermodesulfovibrionia</taxon>
        <taxon>Thermodesulfovibrionales</taxon>
        <taxon>Candidatus Magnetobacteriaceae</taxon>
        <taxon>Candidatus Magnetobacterium</taxon>
    </lineage>
</organism>
<dbReference type="PATRIC" id="fig|29290.4.peg.7157"/>
<dbReference type="SUPFAM" id="SSF52540">
    <property type="entry name" value="P-loop containing nucleoside triphosphate hydrolases"/>
    <property type="match status" value="1"/>
</dbReference>
<dbReference type="EMBL" id="LACI01002335">
    <property type="protein sequence ID" value="KJU82397.1"/>
    <property type="molecule type" value="Genomic_DNA"/>
</dbReference>
<sequence length="668" mass="74266">MLDVMQGICDVGLYVPLTCANDILLRHSNTDLEGEVGKFLNGGAQSGVLLLLGDSGAGKSTFCAHLFTKLRDAYLNGGDVPLPVFIKLGTLSAGVKAGTFVDDELRRHGLDPLAIEGLKKGKGVIFFLDGYDELGEKISLFKKDWLNHWTNAKVIITCRNQHLSKSDDFHLFYRIKSDDHTDLQGFRSLYITPLSDEQVSAYLKEFVKTSEAKWRYDIYQKRIREIYNLRELSSNPMLLNIIVTTMPSLIKDSNTNTINRNRIYTEFIRKWFEDNRGKLKRSTQLDDEALDIDYFFEFAETLAIGMFREGKMQIELPGRTLFDEEEKKKALMYELLTPNNNKYAIFRSGCPIQRVKDNTFTFMHKSYQEYFIARRLQKDISEGSKDALNERSIAKEPAIAGFLSEMKVDNSTLLGIVNDSKTNSAIATAASNAATLLNVRRFSFAGHDLSGVRIPGADLSCAVLDGADLCGADICGVNFRQVFLRNTNLTGSRMDGVEFGEMPYLQGHSGYVRSVAISQDGTKIVSGSDDNTVKVWDMTNGSMINTLQGHSGYVPSVAISPDGTKIVSGSDDNTVNVWDMTNGNMINTLQGHSGYVRSVAISQDGTKIVSSSGDHSVKVWDAKTGRLIWTTNPRLYCKGARINGVTGLSENNWRLLVQKGAVSDHTDH</sequence>
<dbReference type="PROSITE" id="PS50082">
    <property type="entry name" value="WD_REPEATS_2"/>
    <property type="match status" value="3"/>
</dbReference>
<dbReference type="PROSITE" id="PS00678">
    <property type="entry name" value="WD_REPEATS_1"/>
    <property type="match status" value="3"/>
</dbReference>
<dbReference type="SUPFAM" id="SSF141571">
    <property type="entry name" value="Pentapeptide repeat-like"/>
    <property type="match status" value="1"/>
</dbReference>
<dbReference type="InterPro" id="IPR001646">
    <property type="entry name" value="5peptide_repeat"/>
</dbReference>
<dbReference type="PANTHER" id="PTHR22847:SF637">
    <property type="entry name" value="WD REPEAT DOMAIN 5B"/>
    <property type="match status" value="1"/>
</dbReference>
<dbReference type="PROSITE" id="PS50294">
    <property type="entry name" value="WD_REPEATS_REGION"/>
    <property type="match status" value="3"/>
</dbReference>
<protein>
    <submittedName>
        <fullName evidence="5">Repeat-containing protein</fullName>
    </submittedName>
</protein>
<feature type="repeat" description="WD" evidence="3">
    <location>
        <begin position="505"/>
        <end position="546"/>
    </location>
</feature>
<proteinExistence type="predicted"/>
<dbReference type="InterPro" id="IPR015943">
    <property type="entry name" value="WD40/YVTN_repeat-like_dom_sf"/>
</dbReference>
<accession>A0A0F3GKP2</accession>
<dbReference type="SMART" id="SM00320">
    <property type="entry name" value="WD40"/>
    <property type="match status" value="3"/>
</dbReference>
<evidence type="ECO:0000313" key="6">
    <source>
        <dbReference type="Proteomes" id="UP000033423"/>
    </source>
</evidence>
<dbReference type="Pfam" id="PF00400">
    <property type="entry name" value="WD40"/>
    <property type="match status" value="3"/>
</dbReference>
<keyword evidence="2" id="KW-0677">Repeat</keyword>
<evidence type="ECO:0000256" key="1">
    <source>
        <dbReference type="ARBA" id="ARBA00022574"/>
    </source>
</evidence>
<dbReference type="InterPro" id="IPR036322">
    <property type="entry name" value="WD40_repeat_dom_sf"/>
</dbReference>